<feature type="region of interest" description="Disordered" evidence="1">
    <location>
        <begin position="1"/>
        <end position="25"/>
    </location>
</feature>
<dbReference type="EMBL" id="JACSEA010000003">
    <property type="protein sequence ID" value="KAF7405191.1"/>
    <property type="molecule type" value="Genomic_DNA"/>
</dbReference>
<organism evidence="2 3">
    <name type="scientific">Vespula vulgaris</name>
    <name type="common">Yellow jacket</name>
    <name type="synonym">Wasp</name>
    <dbReference type="NCBI Taxonomy" id="7454"/>
    <lineage>
        <taxon>Eukaryota</taxon>
        <taxon>Metazoa</taxon>
        <taxon>Ecdysozoa</taxon>
        <taxon>Arthropoda</taxon>
        <taxon>Hexapoda</taxon>
        <taxon>Insecta</taxon>
        <taxon>Pterygota</taxon>
        <taxon>Neoptera</taxon>
        <taxon>Endopterygota</taxon>
        <taxon>Hymenoptera</taxon>
        <taxon>Apocrita</taxon>
        <taxon>Aculeata</taxon>
        <taxon>Vespoidea</taxon>
        <taxon>Vespidae</taxon>
        <taxon>Vespinae</taxon>
        <taxon>Vespula</taxon>
    </lineage>
</organism>
<dbReference type="AlphaFoldDB" id="A0A834KG70"/>
<reference evidence="2" key="1">
    <citation type="journal article" date="2020" name="G3 (Bethesda)">
        <title>High-Quality Assemblies for Three Invasive Social Wasps from the &lt;i&gt;Vespula&lt;/i&gt; Genus.</title>
        <authorList>
            <person name="Harrop T.W.R."/>
            <person name="Guhlin J."/>
            <person name="McLaughlin G.M."/>
            <person name="Permina E."/>
            <person name="Stockwell P."/>
            <person name="Gilligan J."/>
            <person name="Le Lec M.F."/>
            <person name="Gruber M.A.M."/>
            <person name="Quinn O."/>
            <person name="Lovegrove M."/>
            <person name="Duncan E.J."/>
            <person name="Remnant E.J."/>
            <person name="Van Eeckhoven J."/>
            <person name="Graham B."/>
            <person name="Knapp R.A."/>
            <person name="Langford K.W."/>
            <person name="Kronenberg Z."/>
            <person name="Press M.O."/>
            <person name="Eacker S.M."/>
            <person name="Wilson-Rankin E.E."/>
            <person name="Purcell J."/>
            <person name="Lester P.J."/>
            <person name="Dearden P.K."/>
        </authorList>
    </citation>
    <scope>NUCLEOTIDE SEQUENCE</scope>
    <source>
        <strain evidence="2">Marl-1</strain>
    </source>
</reference>
<feature type="region of interest" description="Disordered" evidence="1">
    <location>
        <begin position="55"/>
        <end position="123"/>
    </location>
</feature>
<evidence type="ECO:0000256" key="1">
    <source>
        <dbReference type="SAM" id="MobiDB-lite"/>
    </source>
</evidence>
<proteinExistence type="predicted"/>
<evidence type="ECO:0000313" key="2">
    <source>
        <dbReference type="EMBL" id="KAF7405191.1"/>
    </source>
</evidence>
<comment type="caution">
    <text evidence="2">The sequence shown here is derived from an EMBL/GenBank/DDBJ whole genome shotgun (WGS) entry which is preliminary data.</text>
</comment>
<sequence>MDKRKSEMGLHGLPTDGCNSQQLPGAQWRSLESTLEPFFRPKAILKTILVLYSEQPSVGPSSSPSPSSDSTPCDESSEGPSSSGSPSSSSSPQPSGAPSSSASPSTDSTPWTPSTGVPYHFTNPAGRHCICY</sequence>
<dbReference type="Proteomes" id="UP000614350">
    <property type="component" value="Unassembled WGS sequence"/>
</dbReference>
<keyword evidence="3" id="KW-1185">Reference proteome</keyword>
<protein>
    <submittedName>
        <fullName evidence="2">Uncharacterized protein</fullName>
    </submittedName>
</protein>
<feature type="compositionally biased region" description="Low complexity" evidence="1">
    <location>
        <begin position="55"/>
        <end position="116"/>
    </location>
</feature>
<name>A0A834KG70_VESVU</name>
<accession>A0A834KG70</accession>
<evidence type="ECO:0000313" key="3">
    <source>
        <dbReference type="Proteomes" id="UP000614350"/>
    </source>
</evidence>
<gene>
    <name evidence="2" type="ORF">HZH66_004097</name>
</gene>